<dbReference type="Pfam" id="PF07883">
    <property type="entry name" value="Cupin_2"/>
    <property type="match status" value="1"/>
</dbReference>
<protein>
    <submittedName>
        <fullName evidence="3">XRE family transcriptional regulator</fullName>
    </submittedName>
</protein>
<dbReference type="SMART" id="SM00530">
    <property type="entry name" value="HTH_XRE"/>
    <property type="match status" value="1"/>
</dbReference>
<organism evidence="3 4">
    <name type="scientific">Helicovermis profundi</name>
    <dbReference type="NCBI Taxonomy" id="3065157"/>
    <lineage>
        <taxon>Bacteria</taxon>
        <taxon>Bacillati</taxon>
        <taxon>Bacillota</taxon>
        <taxon>Clostridia</taxon>
        <taxon>Helicovermis</taxon>
    </lineage>
</organism>
<dbReference type="SUPFAM" id="SSF47413">
    <property type="entry name" value="lambda repressor-like DNA-binding domains"/>
    <property type="match status" value="1"/>
</dbReference>
<evidence type="ECO:0000313" key="3">
    <source>
        <dbReference type="EMBL" id="BEP28932.1"/>
    </source>
</evidence>
<dbReference type="RefSeq" id="WP_338537229.1">
    <property type="nucleotide sequence ID" value="NZ_AP028654.1"/>
</dbReference>
<dbReference type="Gene3D" id="1.10.260.40">
    <property type="entry name" value="lambda repressor-like DNA-binding domains"/>
    <property type="match status" value="1"/>
</dbReference>
<accession>A0AAU9EAM5</accession>
<dbReference type="GO" id="GO:0003700">
    <property type="term" value="F:DNA-binding transcription factor activity"/>
    <property type="evidence" value="ECO:0007669"/>
    <property type="project" value="TreeGrafter"/>
</dbReference>
<dbReference type="SUPFAM" id="SSF51182">
    <property type="entry name" value="RmlC-like cupins"/>
    <property type="match status" value="1"/>
</dbReference>
<dbReference type="Proteomes" id="UP001321786">
    <property type="component" value="Chromosome"/>
</dbReference>
<dbReference type="EMBL" id="AP028654">
    <property type="protein sequence ID" value="BEP28932.1"/>
    <property type="molecule type" value="Genomic_DNA"/>
</dbReference>
<proteinExistence type="predicted"/>
<keyword evidence="4" id="KW-1185">Reference proteome</keyword>
<dbReference type="InterPro" id="IPR001387">
    <property type="entry name" value="Cro/C1-type_HTH"/>
</dbReference>
<evidence type="ECO:0000256" key="1">
    <source>
        <dbReference type="ARBA" id="ARBA00023125"/>
    </source>
</evidence>
<dbReference type="InterPro" id="IPR014710">
    <property type="entry name" value="RmlC-like_jellyroll"/>
</dbReference>
<evidence type="ECO:0000259" key="2">
    <source>
        <dbReference type="PROSITE" id="PS50943"/>
    </source>
</evidence>
<dbReference type="PANTHER" id="PTHR46797:SF25">
    <property type="entry name" value="TRANSCRIPTIONAL REGULATOR"/>
    <property type="match status" value="1"/>
</dbReference>
<dbReference type="InterPro" id="IPR010982">
    <property type="entry name" value="Lambda_DNA-bd_dom_sf"/>
</dbReference>
<dbReference type="PROSITE" id="PS50943">
    <property type="entry name" value="HTH_CROC1"/>
    <property type="match status" value="1"/>
</dbReference>
<dbReference type="GO" id="GO:0005829">
    <property type="term" value="C:cytosol"/>
    <property type="evidence" value="ECO:0007669"/>
    <property type="project" value="TreeGrafter"/>
</dbReference>
<keyword evidence="1" id="KW-0238">DNA-binding</keyword>
<dbReference type="InterPro" id="IPR013096">
    <property type="entry name" value="Cupin_2"/>
</dbReference>
<dbReference type="Pfam" id="PF01381">
    <property type="entry name" value="HTH_3"/>
    <property type="match status" value="1"/>
</dbReference>
<dbReference type="CDD" id="cd00093">
    <property type="entry name" value="HTH_XRE"/>
    <property type="match status" value="1"/>
</dbReference>
<dbReference type="PANTHER" id="PTHR46797">
    <property type="entry name" value="HTH-TYPE TRANSCRIPTIONAL REGULATOR"/>
    <property type="match status" value="1"/>
</dbReference>
<dbReference type="KEGG" id="hprf:HLPR_12630"/>
<evidence type="ECO:0000313" key="4">
    <source>
        <dbReference type="Proteomes" id="UP001321786"/>
    </source>
</evidence>
<dbReference type="InterPro" id="IPR050807">
    <property type="entry name" value="TransReg_Diox_bact_type"/>
</dbReference>
<sequence length="188" mass="21686">MSNNIGEKIKELRSAKKMTLKDLSEMTDLSIGFLSQVERGLTALAITSLEKIARALEVDLSYFFPIKKKSSDLVVRSYERELFQIENGQFLHYHLSNDFENKDLLPRVIELLPNPDDNRTLDQYQHEGEEFIYVLEGIFTLIINGEKYELFPGDTAHFDSNNIHNWANFTSKTTKVIVVNTPNGFKEH</sequence>
<name>A0AAU9EAM5_9FIRM</name>
<dbReference type="InterPro" id="IPR011051">
    <property type="entry name" value="RmlC_Cupin_sf"/>
</dbReference>
<feature type="domain" description="HTH cro/C1-type" evidence="2">
    <location>
        <begin position="9"/>
        <end position="63"/>
    </location>
</feature>
<dbReference type="GO" id="GO:0003677">
    <property type="term" value="F:DNA binding"/>
    <property type="evidence" value="ECO:0007669"/>
    <property type="project" value="UniProtKB-KW"/>
</dbReference>
<dbReference type="AlphaFoldDB" id="A0AAU9EAM5"/>
<dbReference type="Gene3D" id="2.60.120.10">
    <property type="entry name" value="Jelly Rolls"/>
    <property type="match status" value="1"/>
</dbReference>
<dbReference type="CDD" id="cd02209">
    <property type="entry name" value="cupin_XRE_C"/>
    <property type="match status" value="1"/>
</dbReference>
<gene>
    <name evidence="3" type="ORF">HLPR_12630</name>
</gene>
<reference evidence="3 4" key="1">
    <citation type="submission" date="2023-08" db="EMBL/GenBank/DDBJ databases">
        <title>Helicovermis profunda gen. nov., sp. nov., a novel mesophilic, fermentative bacterium within the Bacillota from a deep-sea hydrothermal vent chimney.</title>
        <authorList>
            <person name="Miyazaki U."/>
            <person name="Mizutani D."/>
            <person name="Hashimoto Y."/>
            <person name="Tame A."/>
            <person name="Sawayama S."/>
            <person name="Miyazaki J."/>
            <person name="Takai K."/>
            <person name="Nakagawa S."/>
        </authorList>
    </citation>
    <scope>NUCLEOTIDE SEQUENCE [LARGE SCALE GENOMIC DNA]</scope>
    <source>
        <strain evidence="3 4">S502</strain>
    </source>
</reference>